<reference evidence="1" key="1">
    <citation type="submission" date="2022-08" db="EMBL/GenBank/DDBJ databases">
        <authorList>
            <person name="Gutierrez-Valencia J."/>
        </authorList>
    </citation>
    <scope>NUCLEOTIDE SEQUENCE</scope>
</reference>
<dbReference type="AlphaFoldDB" id="A0AAV0QGJ9"/>
<organism evidence="1 2">
    <name type="scientific">Linum tenue</name>
    <dbReference type="NCBI Taxonomy" id="586396"/>
    <lineage>
        <taxon>Eukaryota</taxon>
        <taxon>Viridiplantae</taxon>
        <taxon>Streptophyta</taxon>
        <taxon>Embryophyta</taxon>
        <taxon>Tracheophyta</taxon>
        <taxon>Spermatophyta</taxon>
        <taxon>Magnoliopsida</taxon>
        <taxon>eudicotyledons</taxon>
        <taxon>Gunneridae</taxon>
        <taxon>Pentapetalae</taxon>
        <taxon>rosids</taxon>
        <taxon>fabids</taxon>
        <taxon>Malpighiales</taxon>
        <taxon>Linaceae</taxon>
        <taxon>Linum</taxon>
    </lineage>
</organism>
<keyword evidence="2" id="KW-1185">Reference proteome</keyword>
<dbReference type="EMBL" id="CAMGYJ010000009">
    <property type="protein sequence ID" value="CAI0543393.1"/>
    <property type="molecule type" value="Genomic_DNA"/>
</dbReference>
<evidence type="ECO:0000313" key="2">
    <source>
        <dbReference type="Proteomes" id="UP001154282"/>
    </source>
</evidence>
<evidence type="ECO:0000313" key="1">
    <source>
        <dbReference type="EMBL" id="CAI0543393.1"/>
    </source>
</evidence>
<comment type="caution">
    <text evidence="1">The sequence shown here is derived from an EMBL/GenBank/DDBJ whole genome shotgun (WGS) entry which is preliminary data.</text>
</comment>
<proteinExistence type="predicted"/>
<dbReference type="Proteomes" id="UP001154282">
    <property type="component" value="Unassembled WGS sequence"/>
</dbReference>
<protein>
    <submittedName>
        <fullName evidence="1">Uncharacterized protein</fullName>
    </submittedName>
</protein>
<name>A0AAV0QGJ9_9ROSI</name>
<sequence>MCHGSRVLCSNWKRIYDVRGCYLTCNNNGLLLGLHKFSRNRLSWEMYLVLISAIHGISFLQLSSLQHAEGRICLGSLLYSKTLAGCLRLKTVESYLMKLRFSMIGSLVSLD</sequence>
<accession>A0AAV0QGJ9</accession>
<gene>
    <name evidence="1" type="ORF">LITE_LOCUS42816</name>
</gene>